<dbReference type="GO" id="GO:0042802">
    <property type="term" value="F:identical protein binding"/>
    <property type="evidence" value="ECO:0007669"/>
    <property type="project" value="UniProtKB-ARBA"/>
</dbReference>
<dbReference type="SUPFAM" id="SSF47240">
    <property type="entry name" value="Ferritin-like"/>
    <property type="match status" value="1"/>
</dbReference>
<dbReference type="InterPro" id="IPR008331">
    <property type="entry name" value="Ferritin_DPS_dom"/>
</dbReference>
<dbReference type="InterPro" id="IPR009078">
    <property type="entry name" value="Ferritin-like_SF"/>
</dbReference>
<dbReference type="EMBL" id="VSSQ01092112">
    <property type="protein sequence ID" value="MPN37450.1"/>
    <property type="molecule type" value="Genomic_DNA"/>
</dbReference>
<keyword evidence="2" id="KW-0479">Metal-binding</keyword>
<organism evidence="6">
    <name type="scientific">bioreactor metagenome</name>
    <dbReference type="NCBI Taxonomy" id="1076179"/>
    <lineage>
        <taxon>unclassified sequences</taxon>
        <taxon>metagenomes</taxon>
        <taxon>ecological metagenomes</taxon>
    </lineage>
</organism>
<evidence type="ECO:0000259" key="5">
    <source>
        <dbReference type="PROSITE" id="PS50905"/>
    </source>
</evidence>
<dbReference type="CDD" id="cd01055">
    <property type="entry name" value="Nonheme_Ferritin"/>
    <property type="match status" value="1"/>
</dbReference>
<evidence type="ECO:0000313" key="6">
    <source>
        <dbReference type="EMBL" id="MPN37450.1"/>
    </source>
</evidence>
<dbReference type="InterPro" id="IPR009040">
    <property type="entry name" value="Ferritin-like_diiron"/>
</dbReference>
<gene>
    <name evidence="6" type="primary">ftnA_27</name>
    <name evidence="6" type="ORF">SDC9_184969</name>
</gene>
<evidence type="ECO:0000256" key="2">
    <source>
        <dbReference type="ARBA" id="ARBA00022723"/>
    </source>
</evidence>
<evidence type="ECO:0000256" key="1">
    <source>
        <dbReference type="ARBA" id="ARBA00022434"/>
    </source>
</evidence>
<reference evidence="6" key="1">
    <citation type="submission" date="2019-08" db="EMBL/GenBank/DDBJ databases">
        <authorList>
            <person name="Kucharzyk K."/>
            <person name="Murdoch R.W."/>
            <person name="Higgins S."/>
            <person name="Loffler F."/>
        </authorList>
    </citation>
    <scope>NUCLEOTIDE SEQUENCE</scope>
</reference>
<proteinExistence type="predicted"/>
<name>A0A645HFD4_9ZZZZ</name>
<dbReference type="InterPro" id="IPR001519">
    <property type="entry name" value="Ferritin"/>
</dbReference>
<dbReference type="InterPro" id="IPR012347">
    <property type="entry name" value="Ferritin-like"/>
</dbReference>
<dbReference type="GO" id="GO:0008198">
    <property type="term" value="F:ferrous iron binding"/>
    <property type="evidence" value="ECO:0007669"/>
    <property type="project" value="TreeGrafter"/>
</dbReference>
<dbReference type="GO" id="GO:0004322">
    <property type="term" value="F:ferroxidase activity"/>
    <property type="evidence" value="ECO:0007669"/>
    <property type="project" value="TreeGrafter"/>
</dbReference>
<dbReference type="AlphaFoldDB" id="A0A645HFD4"/>
<dbReference type="PANTHER" id="PTHR11431:SF127">
    <property type="entry name" value="BACTERIAL NON-HEME FERRITIN"/>
    <property type="match status" value="1"/>
</dbReference>
<accession>A0A645HFD4</accession>
<sequence length="170" mass="19893">MLDKKIVDLLNSQINREFYSSFLYLDMSNYYYDNSLNGFGNWFGIQTQEEYAHAMLFVKYLQNNGEKVVLDTIAKPGIEFTNFKQALDEAYQHELFISKSINDIYGAAYELKDFKTMQFLDWFVKEQGEEEKNVDELCKRFELFGTDPRGLYLIDSELAARTYSAPSLVI</sequence>
<dbReference type="Pfam" id="PF00210">
    <property type="entry name" value="Ferritin"/>
    <property type="match status" value="1"/>
</dbReference>
<feature type="domain" description="Ferritin-like diiron" evidence="5">
    <location>
        <begin position="1"/>
        <end position="145"/>
    </location>
</feature>
<keyword evidence="3 6" id="KW-0560">Oxidoreductase</keyword>
<dbReference type="EC" id="1.16.3.2" evidence="6"/>
<protein>
    <submittedName>
        <fullName evidence="6">Bacterial non-heme ferritin</fullName>
        <ecNumber evidence="6">1.16.3.2</ecNumber>
    </submittedName>
</protein>
<evidence type="ECO:0000256" key="3">
    <source>
        <dbReference type="ARBA" id="ARBA00023002"/>
    </source>
</evidence>
<keyword evidence="4" id="KW-0408">Iron</keyword>
<dbReference type="FunFam" id="1.20.1260.10:FF:000001">
    <property type="entry name" value="Non-heme ferritin"/>
    <property type="match status" value="1"/>
</dbReference>
<evidence type="ECO:0000256" key="4">
    <source>
        <dbReference type="ARBA" id="ARBA00023004"/>
    </source>
</evidence>
<dbReference type="GO" id="GO:0005829">
    <property type="term" value="C:cytosol"/>
    <property type="evidence" value="ECO:0007669"/>
    <property type="project" value="TreeGrafter"/>
</dbReference>
<dbReference type="PANTHER" id="PTHR11431">
    <property type="entry name" value="FERRITIN"/>
    <property type="match status" value="1"/>
</dbReference>
<comment type="caution">
    <text evidence="6">The sequence shown here is derived from an EMBL/GenBank/DDBJ whole genome shotgun (WGS) entry which is preliminary data.</text>
</comment>
<dbReference type="GO" id="GO:0008199">
    <property type="term" value="F:ferric iron binding"/>
    <property type="evidence" value="ECO:0007669"/>
    <property type="project" value="InterPro"/>
</dbReference>
<dbReference type="InterPro" id="IPR041719">
    <property type="entry name" value="Ferritin_prok"/>
</dbReference>
<dbReference type="PROSITE" id="PS50905">
    <property type="entry name" value="FERRITIN_LIKE"/>
    <property type="match status" value="1"/>
</dbReference>
<dbReference type="GO" id="GO:0006879">
    <property type="term" value="P:intracellular iron ion homeostasis"/>
    <property type="evidence" value="ECO:0007669"/>
    <property type="project" value="UniProtKB-KW"/>
</dbReference>
<dbReference type="GO" id="GO:0006826">
    <property type="term" value="P:iron ion transport"/>
    <property type="evidence" value="ECO:0007669"/>
    <property type="project" value="InterPro"/>
</dbReference>
<dbReference type="Gene3D" id="1.20.1260.10">
    <property type="match status" value="1"/>
</dbReference>
<keyword evidence="1" id="KW-0409">Iron storage</keyword>